<evidence type="ECO:0000313" key="5">
    <source>
        <dbReference type="Proteomes" id="UP000735302"/>
    </source>
</evidence>
<name>A0AAV4B2F3_9GAST</name>
<evidence type="ECO:0000256" key="2">
    <source>
        <dbReference type="SAM" id="MobiDB-lite"/>
    </source>
</evidence>
<keyword evidence="1" id="KW-1015">Disulfide bond</keyword>
<dbReference type="EMBL" id="BLXT01004470">
    <property type="protein sequence ID" value="GFO12898.1"/>
    <property type="molecule type" value="Genomic_DNA"/>
</dbReference>
<reference evidence="4 5" key="1">
    <citation type="journal article" date="2021" name="Elife">
        <title>Chloroplast acquisition without the gene transfer in kleptoplastic sea slugs, Plakobranchus ocellatus.</title>
        <authorList>
            <person name="Maeda T."/>
            <person name="Takahashi S."/>
            <person name="Yoshida T."/>
            <person name="Shimamura S."/>
            <person name="Takaki Y."/>
            <person name="Nagai Y."/>
            <person name="Toyoda A."/>
            <person name="Suzuki Y."/>
            <person name="Arimoto A."/>
            <person name="Ishii H."/>
            <person name="Satoh N."/>
            <person name="Nishiyama T."/>
            <person name="Hasebe M."/>
            <person name="Maruyama T."/>
            <person name="Minagawa J."/>
            <person name="Obokata J."/>
            <person name="Shigenobu S."/>
        </authorList>
    </citation>
    <scope>NUCLEOTIDE SEQUENCE [LARGE SCALE GENOMIC DNA]</scope>
</reference>
<proteinExistence type="predicted"/>
<feature type="domain" description="SMB" evidence="3">
    <location>
        <begin position="369"/>
        <end position="409"/>
    </location>
</feature>
<dbReference type="InterPro" id="IPR001212">
    <property type="entry name" value="Somatomedin_B_dom"/>
</dbReference>
<keyword evidence="5" id="KW-1185">Reference proteome</keyword>
<gene>
    <name evidence="4" type="ORF">PoB_003940300</name>
</gene>
<dbReference type="AlphaFoldDB" id="A0AAV4B2F3"/>
<feature type="region of interest" description="Disordered" evidence="2">
    <location>
        <begin position="242"/>
        <end position="275"/>
    </location>
</feature>
<accession>A0AAV4B2F3</accession>
<protein>
    <recommendedName>
        <fullName evidence="3">SMB domain-containing protein</fullName>
    </recommendedName>
</protein>
<organism evidence="4 5">
    <name type="scientific">Plakobranchus ocellatus</name>
    <dbReference type="NCBI Taxonomy" id="259542"/>
    <lineage>
        <taxon>Eukaryota</taxon>
        <taxon>Metazoa</taxon>
        <taxon>Spiralia</taxon>
        <taxon>Lophotrochozoa</taxon>
        <taxon>Mollusca</taxon>
        <taxon>Gastropoda</taxon>
        <taxon>Heterobranchia</taxon>
        <taxon>Euthyneura</taxon>
        <taxon>Panpulmonata</taxon>
        <taxon>Sacoglossa</taxon>
        <taxon>Placobranchoidea</taxon>
        <taxon>Plakobranchidae</taxon>
        <taxon>Plakobranchus</taxon>
    </lineage>
</organism>
<evidence type="ECO:0000313" key="4">
    <source>
        <dbReference type="EMBL" id="GFO12898.1"/>
    </source>
</evidence>
<dbReference type="InterPro" id="IPR036024">
    <property type="entry name" value="Somatomedin_B-like_dom_sf"/>
</dbReference>
<sequence length="980" mass="110288">MGHLMPQYPSDSAVIVLITIALSLCSGTGLSLNDRSRISGSSNESNPFVLASKFLKHFNEVENYSRSRVNKTSLKDQDFCSSREKLRTSTEILNLSILVTNEEEPMNQSRLSIDMVQRNAFFKDEQGLDFDDGNWTKESGLTNLLVANCSINSSRMFSQSRFQNEISGKSIEEPNDKFRLSKWPCSNLMKHFQTLIPSECLIPAYSKIKTDESAEVNGDCDHHTDYNKSEISTSIQERVLNSGSAENETDHDSSEISTSTQEHSLNINSNENETYRDQSEILTSIQKHSMNYNYNKNESDYDYSEISTSIQQYALSNNSIEIESYIDNSEISSSIQEYSLNNCSANTDQDTSTSIPLLDDDVDDTDVALTFTCKGRCGKKISFPCSCSATCVIYGTCCDNLIQDCPHVWYEGRNRFSHISRADLICDEDFLYKVVTCPKPVKENFEWRESISSNDNKPLVEKENKISMTKKWFPFDVQTSGTIAVTGSNPSRPSESDGDPQETIIERLNRALSYAPITDLDTGLTFMNKAIYDCHNMSEATALRWSLVFDYDIVNPTRLEDFAHSTTFTKYQPDLDEQIFKAHLCIPNIIETCNQAENFQELEIMYAESCPKSTAFLSSGRKRYRNRFCAYCNEGKHNKYALVSSHNMQFKGLDFHVLMTMSDSKTFSFRLSKPPLFSAKGMKLAWSLLICSVPDQNISPGRTTNPSVWKAEKSVCSVRCEDPIFTVRSDGMCKAEHHALLAIADDGLTPLCPLSIAGLARFLACGLESEVKSLRYADFSAPSASVMFDATFNRSLYIVKLHMALPRTSDQVLSHSREDLSVNIGHLALLARSFKDYRLSQNLCSQTKDVAEKTGLKVIHTKALADGSTFTNFYRGLTEDLEKLRGRILDNQTTTTVCFGSLHSYREADPNKLFCMDDPVFERDATLIRKFRNSSCFAHLENLEPAASNRAIALNENHSVLLPWVLCLNVLIVPTVNSPI</sequence>
<dbReference type="PROSITE" id="PS50958">
    <property type="entry name" value="SMB_2"/>
    <property type="match status" value="1"/>
</dbReference>
<dbReference type="SUPFAM" id="SSF90188">
    <property type="entry name" value="Somatomedin B domain"/>
    <property type="match status" value="1"/>
</dbReference>
<dbReference type="Proteomes" id="UP000735302">
    <property type="component" value="Unassembled WGS sequence"/>
</dbReference>
<evidence type="ECO:0000256" key="1">
    <source>
        <dbReference type="ARBA" id="ARBA00023157"/>
    </source>
</evidence>
<feature type="compositionally biased region" description="Polar residues" evidence="2">
    <location>
        <begin position="255"/>
        <end position="272"/>
    </location>
</feature>
<evidence type="ECO:0000259" key="3">
    <source>
        <dbReference type="PROSITE" id="PS50958"/>
    </source>
</evidence>
<comment type="caution">
    <text evidence="4">The sequence shown here is derived from an EMBL/GenBank/DDBJ whole genome shotgun (WGS) entry which is preliminary data.</text>
</comment>